<feature type="transmembrane region" description="Helical" evidence="7">
    <location>
        <begin position="207"/>
        <end position="233"/>
    </location>
</feature>
<evidence type="ECO:0000256" key="5">
    <source>
        <dbReference type="ARBA" id="ARBA00022989"/>
    </source>
</evidence>
<dbReference type="GO" id="GO:0033748">
    <property type="term" value="F:hydrogenase (acceptor) activity"/>
    <property type="evidence" value="ECO:0007669"/>
    <property type="project" value="UniProtKB-EC"/>
</dbReference>
<evidence type="ECO:0000256" key="2">
    <source>
        <dbReference type="ARBA" id="ARBA00008929"/>
    </source>
</evidence>
<comment type="subcellular location">
    <subcellularLocation>
        <location evidence="1">Cell membrane</location>
        <topology evidence="1">Multi-pass membrane protein</topology>
    </subcellularLocation>
</comment>
<feature type="transmembrane region" description="Helical" evidence="7">
    <location>
        <begin position="15"/>
        <end position="34"/>
    </location>
</feature>
<name>A0ABS5SGL0_9BACT</name>
<keyword evidence="6 7" id="KW-0472">Membrane</keyword>
<dbReference type="RefSeq" id="WP_214176511.1">
    <property type="nucleotide sequence ID" value="NZ_JAHCVK010000011.1"/>
</dbReference>
<keyword evidence="3" id="KW-1003">Cell membrane</keyword>
<dbReference type="EMBL" id="JAHCVK010000011">
    <property type="protein sequence ID" value="MBT0654502.1"/>
    <property type="molecule type" value="Genomic_DNA"/>
</dbReference>
<comment type="similarity">
    <text evidence="2">Belongs to the NrfD family.</text>
</comment>
<feature type="transmembrane region" description="Helical" evidence="7">
    <location>
        <begin position="245"/>
        <end position="268"/>
    </location>
</feature>
<reference evidence="8 9" key="1">
    <citation type="submission" date="2021-05" db="EMBL/GenBank/DDBJ databases">
        <title>The draft genome of Geobacter luticola JCM 17780.</title>
        <authorList>
            <person name="Xu Z."/>
            <person name="Masuda Y."/>
            <person name="Itoh H."/>
            <person name="Senoo K."/>
        </authorList>
    </citation>
    <scope>NUCLEOTIDE SEQUENCE [LARGE SCALE GENOMIC DNA]</scope>
    <source>
        <strain evidence="8 9">JCM 17780</strain>
    </source>
</reference>
<dbReference type="EC" id="1.12.99.6" evidence="8"/>
<evidence type="ECO:0000256" key="4">
    <source>
        <dbReference type="ARBA" id="ARBA00022692"/>
    </source>
</evidence>
<feature type="transmembrane region" description="Helical" evidence="7">
    <location>
        <begin position="318"/>
        <end position="338"/>
    </location>
</feature>
<keyword evidence="5 7" id="KW-1133">Transmembrane helix</keyword>
<feature type="transmembrane region" description="Helical" evidence="7">
    <location>
        <begin position="378"/>
        <end position="399"/>
    </location>
</feature>
<feature type="transmembrane region" description="Helical" evidence="7">
    <location>
        <begin position="54"/>
        <end position="81"/>
    </location>
</feature>
<keyword evidence="4 7" id="KW-0812">Transmembrane</keyword>
<evidence type="ECO:0000256" key="6">
    <source>
        <dbReference type="ARBA" id="ARBA00023136"/>
    </source>
</evidence>
<organism evidence="8 9">
    <name type="scientific">Geomobilimonas luticola</name>
    <dbReference type="NCBI Taxonomy" id="1114878"/>
    <lineage>
        <taxon>Bacteria</taxon>
        <taxon>Pseudomonadati</taxon>
        <taxon>Thermodesulfobacteriota</taxon>
        <taxon>Desulfuromonadia</taxon>
        <taxon>Geobacterales</taxon>
        <taxon>Geobacteraceae</taxon>
        <taxon>Geomobilimonas</taxon>
    </lineage>
</organism>
<evidence type="ECO:0000313" key="9">
    <source>
        <dbReference type="Proteomes" id="UP000756860"/>
    </source>
</evidence>
<keyword evidence="8" id="KW-0560">Oxidoreductase</keyword>
<feature type="transmembrane region" description="Helical" evidence="7">
    <location>
        <begin position="93"/>
        <end position="113"/>
    </location>
</feature>
<evidence type="ECO:0000256" key="7">
    <source>
        <dbReference type="SAM" id="Phobius"/>
    </source>
</evidence>
<feature type="transmembrane region" description="Helical" evidence="7">
    <location>
        <begin position="350"/>
        <end position="372"/>
    </location>
</feature>
<evidence type="ECO:0000256" key="1">
    <source>
        <dbReference type="ARBA" id="ARBA00004651"/>
    </source>
</evidence>
<dbReference type="InterPro" id="IPR005614">
    <property type="entry name" value="NrfD-like"/>
</dbReference>
<keyword evidence="9" id="KW-1185">Reference proteome</keyword>
<dbReference type="PANTHER" id="PTHR30074:SF4">
    <property type="entry name" value="NI_FE-HYDROGENASE 2 B-TYPE CYTOCHROME SUBUNIT-RELATED"/>
    <property type="match status" value="1"/>
</dbReference>
<sequence length="439" mass="49386">MAGHHDEFIRLEGKIFTKSFFVLLTLVIVGFYYIGVRYVKGIGAVSNMSDGYPWGIWIAYDVATGTAIACGGYAMAILIYIRNHWKFHPLIRSALLTSLFGYCLAGFSVMVDLGRYWNSYGFFMPARWQINSAMFEVALCVMAYSTVLVIEFLPAVLWSLENSRGETLRKVSAWLHPRLVPDEAKLASGLEWVRESAAWLRPRLDKVLVFFIVLGITLPTMHQSSLGSLLLIAATKLNPLWHTGFLPLLFLINCIYIGYAIVIMESIISSTAFKREIEFQELAGLSRIIPWLTVIWLSVRVGDLVYRGQVANALRFDFYSCFFLLEFCLVAGGSMILFSRRMRRSPRWLFITATMIILGGGLYRFNVYLIGFNPGQGWHYFPSFAELMITAGVIALEILGYQVLVKVFPVLPNPHKHAANGHAQDEPVGLPPVAVPQGK</sequence>
<proteinExistence type="inferred from homology"/>
<dbReference type="InterPro" id="IPR051817">
    <property type="entry name" value="FDH_cytochrome_b556_subunit"/>
</dbReference>
<accession>A0ABS5SGL0</accession>
<dbReference type="Proteomes" id="UP000756860">
    <property type="component" value="Unassembled WGS sequence"/>
</dbReference>
<evidence type="ECO:0000313" key="8">
    <source>
        <dbReference type="EMBL" id="MBT0654502.1"/>
    </source>
</evidence>
<dbReference type="PANTHER" id="PTHR30074">
    <property type="entry name" value="FORMATE DEHYDROGENASE, NITRATE-INDUCIBLE, CYTOCHROME B556 FDN SUBUNIT"/>
    <property type="match status" value="1"/>
</dbReference>
<gene>
    <name evidence="8" type="primary">hybB</name>
    <name evidence="8" type="ORF">KI810_15735</name>
</gene>
<dbReference type="Pfam" id="PF03916">
    <property type="entry name" value="NrfD"/>
    <property type="match status" value="1"/>
</dbReference>
<dbReference type="NCBIfam" id="NF008133">
    <property type="entry name" value="PRK10881.1"/>
    <property type="match status" value="1"/>
</dbReference>
<evidence type="ECO:0000256" key="3">
    <source>
        <dbReference type="ARBA" id="ARBA00022475"/>
    </source>
</evidence>
<feature type="transmembrane region" description="Helical" evidence="7">
    <location>
        <begin position="133"/>
        <end position="160"/>
    </location>
</feature>
<comment type="caution">
    <text evidence="8">The sequence shown here is derived from an EMBL/GenBank/DDBJ whole genome shotgun (WGS) entry which is preliminary data.</text>
</comment>
<feature type="transmembrane region" description="Helical" evidence="7">
    <location>
        <begin position="288"/>
        <end position="306"/>
    </location>
</feature>
<protein>
    <submittedName>
        <fullName evidence="8">Ni/Fe-hydrogenase cytochrome b subunit</fullName>
        <ecNumber evidence="8">1.12.99.6</ecNumber>
    </submittedName>
</protein>